<dbReference type="EMBL" id="MT145106">
    <property type="protein sequence ID" value="QJI03639.1"/>
    <property type="molecule type" value="Genomic_DNA"/>
</dbReference>
<gene>
    <name evidence="1" type="ORF">TM448B04827_0002</name>
</gene>
<proteinExistence type="predicted"/>
<sequence>MSEIFERVKEIIPSTKPIGDEFPVTFRLEDFGFTADQALVAGQWNRIGAYVVEAGMEYCVGRRFDGFIFADLRETANVQFHGKIRFVVTNPAETGKELVAEHHTREMGSISDKQMKPILPLSPPWVTQDSKIILEINPDVSNTLDFGYTISAIDLTSRVAK</sequence>
<accession>A0A6M3Y079</accession>
<name>A0A6M3Y079_9ZZZZ</name>
<evidence type="ECO:0000313" key="1">
    <source>
        <dbReference type="EMBL" id="QJI03639.1"/>
    </source>
</evidence>
<protein>
    <submittedName>
        <fullName evidence="1">Uncharacterized protein</fullName>
    </submittedName>
</protein>
<reference evidence="1" key="1">
    <citation type="submission" date="2020-03" db="EMBL/GenBank/DDBJ databases">
        <title>The deep terrestrial virosphere.</title>
        <authorList>
            <person name="Holmfeldt K."/>
            <person name="Nilsson E."/>
            <person name="Simone D."/>
            <person name="Lopez-Fernandez M."/>
            <person name="Wu X."/>
            <person name="de Brujin I."/>
            <person name="Lundin D."/>
            <person name="Andersson A."/>
            <person name="Bertilsson S."/>
            <person name="Dopson M."/>
        </authorList>
    </citation>
    <scope>NUCLEOTIDE SEQUENCE</scope>
    <source>
        <strain evidence="1">TM448B04827</strain>
    </source>
</reference>
<dbReference type="AlphaFoldDB" id="A0A6M3Y079"/>
<organism evidence="1">
    <name type="scientific">viral metagenome</name>
    <dbReference type="NCBI Taxonomy" id="1070528"/>
    <lineage>
        <taxon>unclassified sequences</taxon>
        <taxon>metagenomes</taxon>
        <taxon>organismal metagenomes</taxon>
    </lineage>
</organism>